<sequence>MFFYARLPAFTYGRLTSPPGQRLFLSLFYLFNHCGIGFAYLDN</sequence>
<name>A0A0G4JZJ2_9GAMM</name>
<dbReference type="EMBL" id="CGIG01000001">
    <property type="protein sequence ID" value="CPR19472.1"/>
    <property type="molecule type" value="Genomic_DNA"/>
</dbReference>
<dbReference type="AlphaFoldDB" id="A0A0G4JZJ2"/>
<dbReference type="STRING" id="1109412.BN1221_03777"/>
<evidence type="ECO:0000313" key="1">
    <source>
        <dbReference type="EMBL" id="CPR19472.1"/>
    </source>
</evidence>
<evidence type="ECO:0000313" key="2">
    <source>
        <dbReference type="Proteomes" id="UP000044377"/>
    </source>
</evidence>
<proteinExistence type="predicted"/>
<reference evidence="2" key="1">
    <citation type="submission" date="2015-01" db="EMBL/GenBank/DDBJ databases">
        <authorList>
            <person name="Paterson Steve"/>
        </authorList>
    </citation>
    <scope>NUCLEOTIDE SEQUENCE [LARGE SCALE GENOMIC DNA]</scope>
    <source>
        <strain evidence="2">OBR1</strain>
    </source>
</reference>
<accession>A0A0G4JZJ2</accession>
<organism evidence="1 2">
    <name type="scientific">Brenneria goodwinii</name>
    <dbReference type="NCBI Taxonomy" id="1109412"/>
    <lineage>
        <taxon>Bacteria</taxon>
        <taxon>Pseudomonadati</taxon>
        <taxon>Pseudomonadota</taxon>
        <taxon>Gammaproteobacteria</taxon>
        <taxon>Enterobacterales</taxon>
        <taxon>Pectobacteriaceae</taxon>
        <taxon>Brenneria</taxon>
    </lineage>
</organism>
<keyword evidence="2" id="KW-1185">Reference proteome</keyword>
<protein>
    <submittedName>
        <fullName evidence="1">Uncharacterized protein</fullName>
    </submittedName>
</protein>
<gene>
    <name evidence="1" type="ORF">BN1221_03777</name>
</gene>
<dbReference type="Proteomes" id="UP000044377">
    <property type="component" value="Unassembled WGS sequence"/>
</dbReference>